<dbReference type="Proteomes" id="UP000289411">
    <property type="component" value="Unassembled WGS sequence"/>
</dbReference>
<dbReference type="Pfam" id="PF01593">
    <property type="entry name" value="Amino_oxidase"/>
    <property type="match status" value="1"/>
</dbReference>
<reference evidence="2 3" key="2">
    <citation type="submission" date="2019-02" db="EMBL/GenBank/DDBJ databases">
        <title>'Lichenibacterium ramalinii' gen. nov. sp. nov., 'Lichenibacterium minor' gen. nov. sp. nov.</title>
        <authorList>
            <person name="Pankratov T."/>
        </authorList>
    </citation>
    <scope>NUCLEOTIDE SEQUENCE [LARGE SCALE GENOMIC DNA]</scope>
    <source>
        <strain evidence="2 3">RmlP001</strain>
    </source>
</reference>
<accession>A0A4Q2RGT4</accession>
<evidence type="ECO:0000259" key="1">
    <source>
        <dbReference type="Pfam" id="PF01593"/>
    </source>
</evidence>
<gene>
    <name evidence="2" type="ORF">D3272_00610</name>
</gene>
<dbReference type="GO" id="GO:0008767">
    <property type="term" value="F:UDP-galactopyranose mutase activity"/>
    <property type="evidence" value="ECO:0007669"/>
    <property type="project" value="TreeGrafter"/>
</dbReference>
<dbReference type="InterPro" id="IPR002937">
    <property type="entry name" value="Amino_oxidase"/>
</dbReference>
<dbReference type="PANTHER" id="PTHR21197:SF0">
    <property type="entry name" value="UDP-GALACTOPYRANOSE MUTASE"/>
    <property type="match status" value="1"/>
</dbReference>
<dbReference type="OrthoDB" id="9769600at2"/>
<dbReference type="RefSeq" id="WP_129217139.1">
    <property type="nucleotide sequence ID" value="NZ_QYBC01000001.1"/>
</dbReference>
<comment type="caution">
    <text evidence="2">The sequence shown here is derived from an EMBL/GenBank/DDBJ whole genome shotgun (WGS) entry which is preliminary data.</text>
</comment>
<evidence type="ECO:0000313" key="3">
    <source>
        <dbReference type="Proteomes" id="UP000289411"/>
    </source>
</evidence>
<dbReference type="SUPFAM" id="SSF51971">
    <property type="entry name" value="Nucleotide-binding domain"/>
    <property type="match status" value="1"/>
</dbReference>
<dbReference type="GO" id="GO:0050660">
    <property type="term" value="F:flavin adenine dinucleotide binding"/>
    <property type="evidence" value="ECO:0007669"/>
    <property type="project" value="TreeGrafter"/>
</dbReference>
<feature type="domain" description="Amine oxidase" evidence="1">
    <location>
        <begin position="15"/>
        <end position="319"/>
    </location>
</feature>
<dbReference type="EMBL" id="QYBC01000001">
    <property type="protein sequence ID" value="RYB07669.1"/>
    <property type="molecule type" value="Genomic_DNA"/>
</dbReference>
<protein>
    <submittedName>
        <fullName evidence="2">NAD(P)/FAD-dependent oxidoreductase</fullName>
    </submittedName>
</protein>
<dbReference type="AlphaFoldDB" id="A0A4Q2RGT4"/>
<dbReference type="NCBIfam" id="NF005545">
    <property type="entry name" value="PRK07208.1-1"/>
    <property type="match status" value="1"/>
</dbReference>
<dbReference type="InterPro" id="IPR036188">
    <property type="entry name" value="FAD/NAD-bd_sf"/>
</dbReference>
<proteinExistence type="predicted"/>
<sequence length="501" mass="55831">MRPDTDILIVGAGPAGLTAGYLLAKAGRDVLVAERDPRYVGGISRTVDYKGFLFDIGGHRFFSKSREVVALWDELLPDDFVERPRLSRIFYGGKFYAYPLKAFEALRNLGLLTSTACIASYALAKLRPVAAPRTFHEWVRNNFGERLFSIFFKTYTEKVWGLSCDEISADWAAQRIKGLDLFSAVIDGLRRSLKLKRRDGTATKTLIESFRYPRRGPGMMWEAAAAKIAARGGRIAMDRSLDTLAWDAGTGLWTAVFVSGAGERSTVTARHVVSSAAIHDLVDALRPAPISKLHARALRYRDFLTVALIARTERDFPDNWVYIHDPAVHVGRVQNFRSWSPELIPELGHTCLGLEYFCFEGDGFWAATDADLVALAKREIDHIGLISSADVVDACVVRQPKAYPVYDEGYADKVATVRLELERDYPTLHMVGRNGLHKYNNQDHAMMTAMLTVENILAGERKFDVWQVNEDAEYGESGHAGAREALKSERLVPRRVGAAAA</sequence>
<dbReference type="PANTHER" id="PTHR21197">
    <property type="entry name" value="UDP-GALACTOPYRANOSE MUTASE"/>
    <property type="match status" value="1"/>
</dbReference>
<name>A0A4Q2RGT4_9HYPH</name>
<dbReference type="NCBIfam" id="NF005548">
    <property type="entry name" value="PRK07208.1-4"/>
    <property type="match status" value="1"/>
</dbReference>
<dbReference type="PRINTS" id="PR00469">
    <property type="entry name" value="PNDRDTASEII"/>
</dbReference>
<dbReference type="GO" id="GO:0005829">
    <property type="term" value="C:cytosol"/>
    <property type="evidence" value="ECO:0007669"/>
    <property type="project" value="TreeGrafter"/>
</dbReference>
<keyword evidence="3" id="KW-1185">Reference proteome</keyword>
<reference evidence="2 3" key="1">
    <citation type="submission" date="2018-09" db="EMBL/GenBank/DDBJ databases">
        <authorList>
            <person name="Grouzdev D.S."/>
            <person name="Krutkina M.S."/>
        </authorList>
    </citation>
    <scope>NUCLEOTIDE SEQUENCE [LARGE SCALE GENOMIC DNA]</scope>
    <source>
        <strain evidence="2 3">RmlP001</strain>
    </source>
</reference>
<dbReference type="GO" id="GO:0016491">
    <property type="term" value="F:oxidoreductase activity"/>
    <property type="evidence" value="ECO:0007669"/>
    <property type="project" value="InterPro"/>
</dbReference>
<dbReference type="Gene3D" id="3.50.50.60">
    <property type="entry name" value="FAD/NAD(P)-binding domain"/>
    <property type="match status" value="1"/>
</dbReference>
<organism evidence="2 3">
    <name type="scientific">Lichenibacterium ramalinae</name>
    <dbReference type="NCBI Taxonomy" id="2316527"/>
    <lineage>
        <taxon>Bacteria</taxon>
        <taxon>Pseudomonadati</taxon>
        <taxon>Pseudomonadota</taxon>
        <taxon>Alphaproteobacteria</taxon>
        <taxon>Hyphomicrobiales</taxon>
        <taxon>Lichenihabitantaceae</taxon>
        <taxon>Lichenibacterium</taxon>
    </lineage>
</organism>
<evidence type="ECO:0000313" key="2">
    <source>
        <dbReference type="EMBL" id="RYB07669.1"/>
    </source>
</evidence>